<feature type="compositionally biased region" description="Basic residues" evidence="9">
    <location>
        <begin position="197"/>
        <end position="212"/>
    </location>
</feature>
<dbReference type="PIRSF" id="PIRSF006515">
    <property type="entry name" value="KRR1"/>
    <property type="match status" value="1"/>
</dbReference>
<dbReference type="Pfam" id="PF17903">
    <property type="entry name" value="KH_KRR1_1st"/>
    <property type="match status" value="1"/>
</dbReference>
<comment type="similarity">
    <text evidence="2 8">Belongs to the KRR1 family.</text>
</comment>
<gene>
    <name evidence="12" type="ORF">CAPTEDRAFT_183647</name>
</gene>
<evidence type="ECO:0000259" key="10">
    <source>
        <dbReference type="Pfam" id="PF17903"/>
    </source>
</evidence>
<evidence type="ECO:0000259" key="11">
    <source>
        <dbReference type="Pfam" id="PF21800"/>
    </source>
</evidence>
<dbReference type="InterPro" id="IPR041174">
    <property type="entry name" value="KRR1-like_KH1"/>
</dbReference>
<evidence type="ECO:0000313" key="13">
    <source>
        <dbReference type="EnsemblMetazoa" id="CapteP183647"/>
    </source>
</evidence>
<dbReference type="Gene3D" id="3.30.1370.10">
    <property type="entry name" value="K Homology domain, type 1"/>
    <property type="match status" value="2"/>
</dbReference>
<dbReference type="InterPro" id="IPR036612">
    <property type="entry name" value="KH_dom_type_1_sf"/>
</dbReference>
<dbReference type="GO" id="GO:0032040">
    <property type="term" value="C:small-subunit processome"/>
    <property type="evidence" value="ECO:0007669"/>
    <property type="project" value="TreeGrafter"/>
</dbReference>
<dbReference type="CDD" id="cd22393">
    <property type="entry name" value="KH-I_KRR1_rpt1"/>
    <property type="match status" value="1"/>
</dbReference>
<reference evidence="14" key="1">
    <citation type="submission" date="2012-12" db="EMBL/GenBank/DDBJ databases">
        <authorList>
            <person name="Hellsten U."/>
            <person name="Grimwood J."/>
            <person name="Chapman J.A."/>
            <person name="Shapiro H."/>
            <person name="Aerts A."/>
            <person name="Otillar R.P."/>
            <person name="Terry A.Y."/>
            <person name="Boore J.L."/>
            <person name="Simakov O."/>
            <person name="Marletaz F."/>
            <person name="Cho S.-J."/>
            <person name="Edsinger-Gonzales E."/>
            <person name="Havlak P."/>
            <person name="Kuo D.-H."/>
            <person name="Larsson T."/>
            <person name="Lv J."/>
            <person name="Arendt D."/>
            <person name="Savage R."/>
            <person name="Osoegawa K."/>
            <person name="de Jong P."/>
            <person name="Lindberg D.R."/>
            <person name="Seaver E.C."/>
            <person name="Weisblat D.A."/>
            <person name="Putnam N.H."/>
            <person name="Grigoriev I.V."/>
            <person name="Rokhsar D.S."/>
        </authorList>
    </citation>
    <scope>NUCLEOTIDE SEQUENCE</scope>
    <source>
        <strain evidence="14">I ESC-2004</strain>
    </source>
</reference>
<dbReference type="SUPFAM" id="SSF54791">
    <property type="entry name" value="Eukaryotic type KH-domain (KH-domain type I)"/>
    <property type="match status" value="1"/>
</dbReference>
<dbReference type="Pfam" id="PF21800">
    <property type="entry name" value="KH_KRR1_2nd"/>
    <property type="match status" value="1"/>
</dbReference>
<dbReference type="InterPro" id="IPR048550">
    <property type="entry name" value="KRR1-like_KH1_euk"/>
</dbReference>
<name>R7TLD8_CAPTE</name>
<evidence type="ECO:0000313" key="14">
    <source>
        <dbReference type="Proteomes" id="UP000014760"/>
    </source>
</evidence>
<dbReference type="FunFam" id="3.30.1370.10:FF:000014">
    <property type="entry name" value="KRR1 small subunit processome component"/>
    <property type="match status" value="1"/>
</dbReference>
<evidence type="ECO:0000256" key="6">
    <source>
        <dbReference type="ARBA" id="ARBA00023242"/>
    </source>
</evidence>
<keyword evidence="14" id="KW-1185">Reference proteome</keyword>
<dbReference type="GO" id="GO:0006364">
    <property type="term" value="P:rRNA processing"/>
    <property type="evidence" value="ECO:0007669"/>
    <property type="project" value="UniProtKB-KW"/>
</dbReference>
<dbReference type="InterPro" id="IPR048548">
    <property type="entry name" value="KRR1-like_KH2"/>
</dbReference>
<keyword evidence="3 8" id="KW-0690">Ribosome biogenesis</keyword>
<dbReference type="CDD" id="cd22394">
    <property type="entry name" value="KH-I_KRR1_rpt2"/>
    <property type="match status" value="1"/>
</dbReference>
<proteinExistence type="inferred from homology"/>
<comment type="subunit">
    <text evidence="8">Component of the ribosomal small subunit (SSU) processome.</text>
</comment>
<evidence type="ECO:0000313" key="12">
    <source>
        <dbReference type="EMBL" id="ELT91925.1"/>
    </source>
</evidence>
<evidence type="ECO:0000256" key="2">
    <source>
        <dbReference type="ARBA" id="ARBA00009344"/>
    </source>
</evidence>
<evidence type="ECO:0000256" key="1">
    <source>
        <dbReference type="ARBA" id="ARBA00004604"/>
    </source>
</evidence>
<evidence type="ECO:0000256" key="5">
    <source>
        <dbReference type="ARBA" id="ARBA00022884"/>
    </source>
</evidence>
<dbReference type="EMBL" id="AMQN01000355">
    <property type="status" value="NOT_ANNOTATED_CDS"/>
    <property type="molecule type" value="Genomic_DNA"/>
</dbReference>
<sequence length="330" mass="38331">MADESSFATLFPKYQEKYIKECWPLVQEKLKSFNIKADLDVVEGSMSVKTTRQTWDPYIIIRARDLIKLLSRSVPYDKAVRVLDDDVACEIISIKNMVSPKERYVKRRQRLIGPNGSTLKAIELLTSCYVTVQGSTVAAIGKYSGLKFVRSIVTDCMKNVHPIYNIKCAMIKNELEKDPELNKDSWERFLPKFKKQNVSNKKKAKKKEKSKKKEYTPFPPPMPESKVDKELASGEFFLTEKQKKKKKEDERKTNETSHRKTHAEKHEKSYIPPKETDGKKKKVKKDDTIDIDSLKKKVKSAQKKTIGEHTKRKMADKEEEPTKKKKQRNK</sequence>
<keyword evidence="6 8" id="KW-0539">Nucleus</keyword>
<dbReference type="FunCoup" id="R7TLD8">
    <property type="interactions" value="1603"/>
</dbReference>
<organism evidence="12">
    <name type="scientific">Capitella teleta</name>
    <name type="common">Polychaete worm</name>
    <dbReference type="NCBI Taxonomy" id="283909"/>
    <lineage>
        <taxon>Eukaryota</taxon>
        <taxon>Metazoa</taxon>
        <taxon>Spiralia</taxon>
        <taxon>Lophotrochozoa</taxon>
        <taxon>Annelida</taxon>
        <taxon>Polychaeta</taxon>
        <taxon>Sedentaria</taxon>
        <taxon>Scolecida</taxon>
        <taxon>Capitellidae</taxon>
        <taxon>Capitella</taxon>
    </lineage>
</organism>
<dbReference type="AlphaFoldDB" id="R7TLD8"/>
<evidence type="ECO:0000256" key="9">
    <source>
        <dbReference type="SAM" id="MobiDB-lite"/>
    </source>
</evidence>
<comment type="function">
    <text evidence="8">Required for 40S ribosome biogenesis. Involved in nucleolar processing of pre-18S ribosomal RNA and ribosome assembly.</text>
</comment>
<reference evidence="12 14" key="2">
    <citation type="journal article" date="2013" name="Nature">
        <title>Insights into bilaterian evolution from three spiralian genomes.</title>
        <authorList>
            <person name="Simakov O."/>
            <person name="Marletaz F."/>
            <person name="Cho S.J."/>
            <person name="Edsinger-Gonzales E."/>
            <person name="Havlak P."/>
            <person name="Hellsten U."/>
            <person name="Kuo D.H."/>
            <person name="Larsson T."/>
            <person name="Lv J."/>
            <person name="Arendt D."/>
            <person name="Savage R."/>
            <person name="Osoegawa K."/>
            <person name="de Jong P."/>
            <person name="Grimwood J."/>
            <person name="Chapman J.A."/>
            <person name="Shapiro H."/>
            <person name="Aerts A."/>
            <person name="Otillar R.P."/>
            <person name="Terry A.Y."/>
            <person name="Boore J.L."/>
            <person name="Grigoriev I.V."/>
            <person name="Lindberg D.R."/>
            <person name="Seaver E.C."/>
            <person name="Weisblat D.A."/>
            <person name="Putnam N.H."/>
            <person name="Rokhsar D.S."/>
        </authorList>
    </citation>
    <scope>NUCLEOTIDE SEQUENCE</scope>
    <source>
        <strain evidence="12 14">I ESC-2004</strain>
    </source>
</reference>
<evidence type="ECO:0000256" key="4">
    <source>
        <dbReference type="ARBA" id="ARBA00022552"/>
    </source>
</evidence>
<dbReference type="InterPro" id="IPR048549">
    <property type="entry name" value="KRR1-like_KH2_euk"/>
</dbReference>
<feature type="compositionally biased region" description="Basic and acidic residues" evidence="9">
    <location>
        <begin position="247"/>
        <end position="295"/>
    </location>
</feature>
<evidence type="ECO:0000256" key="3">
    <source>
        <dbReference type="ARBA" id="ARBA00022517"/>
    </source>
</evidence>
<feature type="compositionally biased region" description="Basic and acidic residues" evidence="9">
    <location>
        <begin position="305"/>
        <end position="322"/>
    </location>
</feature>
<keyword evidence="5 8" id="KW-0694">RNA-binding</keyword>
<accession>R7TLD8</accession>
<dbReference type="Proteomes" id="UP000014760">
    <property type="component" value="Unassembled WGS sequence"/>
</dbReference>
<comment type="subcellular location">
    <subcellularLocation>
        <location evidence="1 8">Nucleus</location>
        <location evidence="1 8">Nucleolus</location>
    </subcellularLocation>
</comment>
<dbReference type="STRING" id="283909.R7TLD8"/>
<dbReference type="EMBL" id="KB310317">
    <property type="protein sequence ID" value="ELT91925.1"/>
    <property type="molecule type" value="Genomic_DNA"/>
</dbReference>
<reference evidence="13" key="3">
    <citation type="submission" date="2015-06" db="UniProtKB">
        <authorList>
            <consortium name="EnsemblMetazoa"/>
        </authorList>
    </citation>
    <scope>IDENTIFICATION</scope>
</reference>
<dbReference type="OMA" id="TPDIDKW"/>
<feature type="region of interest" description="Disordered" evidence="9">
    <location>
        <begin position="197"/>
        <end position="330"/>
    </location>
</feature>
<dbReference type="EnsemblMetazoa" id="CapteT183647">
    <property type="protein sequence ID" value="CapteP183647"/>
    <property type="gene ID" value="CapteG183647"/>
</dbReference>
<dbReference type="HOGENOM" id="CLU_040185_2_0_1"/>
<keyword evidence="4 8" id="KW-0698">rRNA processing</keyword>
<dbReference type="PANTHER" id="PTHR12581:SF0">
    <property type="entry name" value="KRR1 SMALL SUBUNIT PROCESSOME COMPONENT HOMOLOG"/>
    <property type="match status" value="1"/>
</dbReference>
<feature type="domain" description="KRR1 small subunit processome component first KH" evidence="10">
    <location>
        <begin position="5"/>
        <end position="85"/>
    </location>
</feature>
<dbReference type="PANTHER" id="PTHR12581">
    <property type="entry name" value="HIV-1 REV BINDING PROTEIN 2, 3"/>
    <property type="match status" value="1"/>
</dbReference>
<evidence type="ECO:0000256" key="8">
    <source>
        <dbReference type="PIRNR" id="PIRNR006515"/>
    </source>
</evidence>
<dbReference type="OrthoDB" id="441223at2759"/>
<dbReference type="InterPro" id="IPR024166">
    <property type="entry name" value="rRNA_assembly_KRR1"/>
</dbReference>
<evidence type="ECO:0000256" key="7">
    <source>
        <dbReference type="ARBA" id="ARBA00023274"/>
    </source>
</evidence>
<dbReference type="GO" id="GO:0003723">
    <property type="term" value="F:RNA binding"/>
    <property type="evidence" value="ECO:0007669"/>
    <property type="project" value="UniProtKB-KW"/>
</dbReference>
<feature type="domain" description="KRR1 small subunit processome component second KH" evidence="11">
    <location>
        <begin position="87"/>
        <end position="177"/>
    </location>
</feature>
<protein>
    <recommendedName>
        <fullName evidence="8">KRR1 small subunit processome component</fullName>
    </recommendedName>
    <alternativeName>
        <fullName evidence="8">KRR-R motif-containing protein 1</fullName>
    </alternativeName>
</protein>
<keyword evidence="7 8" id="KW-0687">Ribonucleoprotein</keyword>